<feature type="non-terminal residue" evidence="1">
    <location>
        <position position="90"/>
    </location>
</feature>
<gene>
    <name evidence="1" type="ORF">WB403_49810</name>
</gene>
<accession>A0ABU8GVL4</accession>
<dbReference type="Proteomes" id="UP001365781">
    <property type="component" value="Unassembled WGS sequence"/>
</dbReference>
<evidence type="ECO:0000313" key="2">
    <source>
        <dbReference type="Proteomes" id="UP001365781"/>
    </source>
</evidence>
<dbReference type="EMBL" id="JBBAYM010000333">
    <property type="protein sequence ID" value="MEI5617207.1"/>
    <property type="molecule type" value="Genomic_DNA"/>
</dbReference>
<organism evidence="1 2">
    <name type="scientific">Streptomyces brasiliscabiei</name>
    <dbReference type="NCBI Taxonomy" id="2736302"/>
    <lineage>
        <taxon>Bacteria</taxon>
        <taxon>Bacillati</taxon>
        <taxon>Actinomycetota</taxon>
        <taxon>Actinomycetes</taxon>
        <taxon>Kitasatosporales</taxon>
        <taxon>Streptomycetaceae</taxon>
        <taxon>Streptomyces</taxon>
    </lineage>
</organism>
<reference evidence="1 2" key="1">
    <citation type="submission" date="2024-03" db="EMBL/GenBank/DDBJ databases">
        <title>First Report of Pectobacterium brasiliscabiei causing potato scab in china.</title>
        <authorList>
            <person name="Handique U."/>
        </authorList>
    </citation>
    <scope>NUCLEOTIDE SEQUENCE [LARGE SCALE GENOMIC DNA]</scope>
    <source>
        <strain evidence="1 2">ZRIMU1503</strain>
    </source>
</reference>
<protein>
    <recommendedName>
        <fullName evidence="3">T9SS type A sorting domain-containing protein</fullName>
    </recommendedName>
</protein>
<name>A0ABU8GVL4_9ACTN</name>
<sequence length="90" mass="9556">TYVLGETVGDLFSSKSAGTFLTSGFSQPDATIQDILASSSYTNIDFSLFPNPVPAVSTIKLGFKSTLPEGKYTIAVIDAAGKILQTRDVY</sequence>
<proteinExistence type="predicted"/>
<dbReference type="RefSeq" id="WP_336559103.1">
    <property type="nucleotide sequence ID" value="NZ_JBBAYM010000333.1"/>
</dbReference>
<comment type="caution">
    <text evidence="1">The sequence shown here is derived from an EMBL/GenBank/DDBJ whole genome shotgun (WGS) entry which is preliminary data.</text>
</comment>
<evidence type="ECO:0008006" key="3">
    <source>
        <dbReference type="Google" id="ProtNLM"/>
    </source>
</evidence>
<evidence type="ECO:0000313" key="1">
    <source>
        <dbReference type="EMBL" id="MEI5617207.1"/>
    </source>
</evidence>
<feature type="non-terminal residue" evidence="1">
    <location>
        <position position="1"/>
    </location>
</feature>
<keyword evidence="2" id="KW-1185">Reference proteome</keyword>